<feature type="domain" description="Gelsolin-like" evidence="1">
    <location>
        <begin position="33"/>
        <end position="70"/>
    </location>
</feature>
<dbReference type="Pfam" id="PF00626">
    <property type="entry name" value="Gelsolin"/>
    <property type="match status" value="1"/>
</dbReference>
<evidence type="ECO:0000259" key="1">
    <source>
        <dbReference type="Pfam" id="PF00626"/>
    </source>
</evidence>
<feature type="non-terminal residue" evidence="2">
    <location>
        <position position="75"/>
    </location>
</feature>
<comment type="caution">
    <text evidence="2">The sequence shown here is derived from an EMBL/GenBank/DDBJ whole genome shotgun (WGS) entry which is preliminary data.</text>
</comment>
<name>A0ABQ9EEQ3_TEGGR</name>
<protein>
    <recommendedName>
        <fullName evidence="1">Gelsolin-like domain-containing protein</fullName>
    </recommendedName>
</protein>
<evidence type="ECO:0000313" key="2">
    <source>
        <dbReference type="EMBL" id="KAJ8302387.1"/>
    </source>
</evidence>
<dbReference type="EMBL" id="JARBDR010000918">
    <property type="protein sequence ID" value="KAJ8302387.1"/>
    <property type="molecule type" value="Genomic_DNA"/>
</dbReference>
<proteinExistence type="predicted"/>
<sequence>MKTLISNYYNIFKRMIMLSDSSGMLQFSFEKAGNITKDDFDSNDVFIFDTKVHIFVWIGKRTSVDERKNALGYAH</sequence>
<reference evidence="2 3" key="1">
    <citation type="submission" date="2022-12" db="EMBL/GenBank/DDBJ databases">
        <title>Chromosome-level genome of Tegillarca granosa.</title>
        <authorList>
            <person name="Kim J."/>
        </authorList>
    </citation>
    <scope>NUCLEOTIDE SEQUENCE [LARGE SCALE GENOMIC DNA]</scope>
    <source>
        <strain evidence="2">Teg-2019</strain>
        <tissue evidence="2">Adductor muscle</tissue>
    </source>
</reference>
<keyword evidence="3" id="KW-1185">Reference proteome</keyword>
<evidence type="ECO:0000313" key="3">
    <source>
        <dbReference type="Proteomes" id="UP001217089"/>
    </source>
</evidence>
<gene>
    <name evidence="2" type="ORF">KUTeg_021374</name>
</gene>
<organism evidence="2 3">
    <name type="scientific">Tegillarca granosa</name>
    <name type="common">Malaysian cockle</name>
    <name type="synonym">Anadara granosa</name>
    <dbReference type="NCBI Taxonomy" id="220873"/>
    <lineage>
        <taxon>Eukaryota</taxon>
        <taxon>Metazoa</taxon>
        <taxon>Spiralia</taxon>
        <taxon>Lophotrochozoa</taxon>
        <taxon>Mollusca</taxon>
        <taxon>Bivalvia</taxon>
        <taxon>Autobranchia</taxon>
        <taxon>Pteriomorphia</taxon>
        <taxon>Arcoida</taxon>
        <taxon>Arcoidea</taxon>
        <taxon>Arcidae</taxon>
        <taxon>Tegillarca</taxon>
    </lineage>
</organism>
<dbReference type="InterPro" id="IPR007123">
    <property type="entry name" value="Gelsolin-like_dom"/>
</dbReference>
<dbReference type="Proteomes" id="UP001217089">
    <property type="component" value="Unassembled WGS sequence"/>
</dbReference>
<accession>A0ABQ9EEQ3</accession>
<dbReference type="SUPFAM" id="SSF55753">
    <property type="entry name" value="Actin depolymerizing proteins"/>
    <property type="match status" value="1"/>
</dbReference>
<dbReference type="InterPro" id="IPR029006">
    <property type="entry name" value="ADF-H/Gelsolin-like_dom_sf"/>
</dbReference>
<dbReference type="Gene3D" id="3.40.20.10">
    <property type="entry name" value="Severin"/>
    <property type="match status" value="1"/>
</dbReference>